<dbReference type="InterPro" id="IPR011006">
    <property type="entry name" value="CheY-like_superfamily"/>
</dbReference>
<dbReference type="InterPro" id="IPR000792">
    <property type="entry name" value="Tscrpt_reg_LuxR_C"/>
</dbReference>
<dbReference type="Pfam" id="PF00196">
    <property type="entry name" value="GerE"/>
    <property type="match status" value="1"/>
</dbReference>
<accession>A0ABV2BR15</accession>
<dbReference type="PANTHER" id="PTHR43214">
    <property type="entry name" value="TWO-COMPONENT RESPONSE REGULATOR"/>
    <property type="match status" value="1"/>
</dbReference>
<dbReference type="EMBL" id="JBEVCJ010000003">
    <property type="protein sequence ID" value="MET1254372.1"/>
    <property type="molecule type" value="Genomic_DNA"/>
</dbReference>
<dbReference type="Pfam" id="PF00072">
    <property type="entry name" value="Response_reg"/>
    <property type="match status" value="1"/>
</dbReference>
<gene>
    <name evidence="1" type="primary">uvrY</name>
    <name evidence="1" type="ORF">ABVT43_04465</name>
</gene>
<comment type="caution">
    <text evidence="1">The sequence shown here is derived from an EMBL/GenBank/DDBJ whole genome shotgun (WGS) entry which is preliminary data.</text>
</comment>
<dbReference type="CDD" id="cd06170">
    <property type="entry name" value="LuxR_C_like"/>
    <property type="match status" value="1"/>
</dbReference>
<dbReference type="PROSITE" id="PS50110">
    <property type="entry name" value="RESPONSE_REGULATORY"/>
    <property type="match status" value="1"/>
</dbReference>
<dbReference type="PANTHER" id="PTHR43214:SF3">
    <property type="entry name" value="RESPONSE REGULATOR UVRY"/>
    <property type="match status" value="1"/>
</dbReference>
<dbReference type="InterPro" id="IPR039420">
    <property type="entry name" value="WalR-like"/>
</dbReference>
<keyword evidence="2" id="KW-1185">Reference proteome</keyword>
<reference evidence="1 2" key="1">
    <citation type="submission" date="2024-06" db="EMBL/GenBank/DDBJ databases">
        <authorList>
            <person name="Li F."/>
        </authorList>
    </citation>
    <scope>NUCLEOTIDE SEQUENCE [LARGE SCALE GENOMIC DNA]</scope>
    <source>
        <strain evidence="1 2">GXAS 311</strain>
    </source>
</reference>
<dbReference type="SUPFAM" id="SSF52172">
    <property type="entry name" value="CheY-like"/>
    <property type="match status" value="1"/>
</dbReference>
<organism evidence="1 2">
    <name type="scientific">Aliikangiella maris</name>
    <dbReference type="NCBI Taxonomy" id="3162458"/>
    <lineage>
        <taxon>Bacteria</taxon>
        <taxon>Pseudomonadati</taxon>
        <taxon>Pseudomonadota</taxon>
        <taxon>Gammaproteobacteria</taxon>
        <taxon>Oceanospirillales</taxon>
        <taxon>Pleioneaceae</taxon>
        <taxon>Aliikangiella</taxon>
    </lineage>
</organism>
<dbReference type="Proteomes" id="UP001548189">
    <property type="component" value="Unassembled WGS sequence"/>
</dbReference>
<dbReference type="PROSITE" id="PS00622">
    <property type="entry name" value="HTH_LUXR_1"/>
    <property type="match status" value="1"/>
</dbReference>
<evidence type="ECO:0000313" key="1">
    <source>
        <dbReference type="EMBL" id="MET1254372.1"/>
    </source>
</evidence>
<dbReference type="InterPro" id="IPR001789">
    <property type="entry name" value="Sig_transdc_resp-reg_receiver"/>
</dbReference>
<sequence length="214" mass="23871">MIKVLIVDDHELIRSGISRLLSDDDKITVVGEASSGEEAVTKARELRPEVILMDANMPGIGGLEATRRLIRFDPDVKVIAVTVHGDEPYPTRFMQAGAAGYITKGTGIEEMTIAIKQVASGKRYLAPEIAQQMALKSVNPDEGSPFDDLSDREMQVMLMITRGQKVQEISEQLFLSPKTVNSYRYRLFEKLKIENDVELTHMAIRHGVIESEKL</sequence>
<dbReference type="PRINTS" id="PR00038">
    <property type="entry name" value="HTHLUXR"/>
</dbReference>
<dbReference type="InterPro" id="IPR016032">
    <property type="entry name" value="Sig_transdc_resp-reg_C-effctor"/>
</dbReference>
<dbReference type="SUPFAM" id="SSF46894">
    <property type="entry name" value="C-terminal effector domain of the bipartite response regulators"/>
    <property type="match status" value="1"/>
</dbReference>
<dbReference type="InterPro" id="IPR058245">
    <property type="entry name" value="NreC/VraR/RcsB-like_REC"/>
</dbReference>
<dbReference type="CDD" id="cd17535">
    <property type="entry name" value="REC_NarL-like"/>
    <property type="match status" value="1"/>
</dbReference>
<protein>
    <submittedName>
        <fullName evidence="1">UvrY/SirA/GacA family response regulator transcription factor</fullName>
    </submittedName>
</protein>
<dbReference type="NCBIfam" id="NF007018">
    <property type="entry name" value="PRK09483.1"/>
    <property type="match status" value="1"/>
</dbReference>
<evidence type="ECO:0000313" key="2">
    <source>
        <dbReference type="Proteomes" id="UP001548189"/>
    </source>
</evidence>
<dbReference type="SMART" id="SM00448">
    <property type="entry name" value="REC"/>
    <property type="match status" value="1"/>
</dbReference>
<name>A0ABV2BR15_9GAMM</name>
<dbReference type="PROSITE" id="PS50043">
    <property type="entry name" value="HTH_LUXR_2"/>
    <property type="match status" value="1"/>
</dbReference>
<dbReference type="Gene3D" id="3.40.50.2300">
    <property type="match status" value="1"/>
</dbReference>
<dbReference type="SMART" id="SM00421">
    <property type="entry name" value="HTH_LUXR"/>
    <property type="match status" value="1"/>
</dbReference>
<proteinExistence type="predicted"/>